<name>A0A6I1I4J5_9BURK</name>
<organism evidence="1 2">
    <name type="scientific">Janthinobacterium violaceinigrum</name>
    <dbReference type="NCBI Taxonomy" id="2654252"/>
    <lineage>
        <taxon>Bacteria</taxon>
        <taxon>Pseudomonadati</taxon>
        <taxon>Pseudomonadota</taxon>
        <taxon>Betaproteobacteria</taxon>
        <taxon>Burkholderiales</taxon>
        <taxon>Oxalobacteraceae</taxon>
        <taxon>Janthinobacterium</taxon>
    </lineage>
</organism>
<evidence type="ECO:0000313" key="1">
    <source>
        <dbReference type="EMBL" id="KAB8065785.1"/>
    </source>
</evidence>
<evidence type="ECO:0000313" key="2">
    <source>
        <dbReference type="Proteomes" id="UP000468717"/>
    </source>
</evidence>
<dbReference type="RefSeq" id="WP_152281795.1">
    <property type="nucleotide sequence ID" value="NZ_WFLI01000005.1"/>
</dbReference>
<sequence>MAYASPSPFQHANAAGVAATPALVADCHDADAHAGLPGDNCGADECDNDPITLYPTSRQGAPFCAIIWQAGPGALAEADARRATRPPRVRRHFTQ</sequence>
<accession>A0A6I1I4J5</accession>
<keyword evidence="2" id="KW-1185">Reference proteome</keyword>
<gene>
    <name evidence="1" type="ORF">GCN75_05950</name>
</gene>
<dbReference type="EMBL" id="WFLI01000005">
    <property type="protein sequence ID" value="KAB8065785.1"/>
    <property type="molecule type" value="Genomic_DNA"/>
</dbReference>
<protein>
    <submittedName>
        <fullName evidence="1">Uncharacterized protein</fullName>
    </submittedName>
</protein>
<reference evidence="1 2" key="1">
    <citation type="submission" date="2019-10" db="EMBL/GenBank/DDBJ databases">
        <title>Three novel species isolated from a subtropical stream in China.</title>
        <authorList>
            <person name="Lu H."/>
        </authorList>
    </citation>
    <scope>NUCLEOTIDE SEQUENCE [LARGE SCALE GENOMIC DNA]</scope>
    <source>
        <strain evidence="1 2">FT13W</strain>
    </source>
</reference>
<proteinExistence type="predicted"/>
<dbReference type="Proteomes" id="UP000468717">
    <property type="component" value="Unassembled WGS sequence"/>
</dbReference>
<comment type="caution">
    <text evidence="1">The sequence shown here is derived from an EMBL/GenBank/DDBJ whole genome shotgun (WGS) entry which is preliminary data.</text>
</comment>
<dbReference type="AlphaFoldDB" id="A0A6I1I4J5"/>